<dbReference type="AlphaFoldDB" id="A0ABD6DC25"/>
<dbReference type="GO" id="GO:0046872">
    <property type="term" value="F:metal ion binding"/>
    <property type="evidence" value="ECO:0007669"/>
    <property type="project" value="UniProtKB-KW"/>
</dbReference>
<dbReference type="Pfam" id="PF24152">
    <property type="entry name" value="DUF7405"/>
    <property type="match status" value="1"/>
</dbReference>
<keyword evidence="4" id="KW-0560">Oxidoreductase</keyword>
<evidence type="ECO:0000313" key="7">
    <source>
        <dbReference type="EMBL" id="MFD1643854.1"/>
    </source>
</evidence>
<dbReference type="InterPro" id="IPR055828">
    <property type="entry name" value="DUF7405"/>
</dbReference>
<comment type="caution">
    <text evidence="7">The sequence shown here is derived from an EMBL/GenBank/DDBJ whole genome shotgun (WGS) entry which is preliminary data.</text>
</comment>
<evidence type="ECO:0000256" key="5">
    <source>
        <dbReference type="ARBA" id="ARBA00023004"/>
    </source>
</evidence>
<dbReference type="PROSITE" id="PS51404">
    <property type="entry name" value="DYP_PEROXIDASE"/>
    <property type="match status" value="1"/>
</dbReference>
<keyword evidence="5" id="KW-0408">Iron</keyword>
<evidence type="ECO:0000256" key="6">
    <source>
        <dbReference type="SAM" id="MobiDB-lite"/>
    </source>
</evidence>
<accession>A0ABD6DC25</accession>
<dbReference type="RefSeq" id="WP_256397785.1">
    <property type="nucleotide sequence ID" value="NZ_JANHDJ010000013.1"/>
</dbReference>
<dbReference type="EMBL" id="JBHUDM010000011">
    <property type="protein sequence ID" value="MFD1643854.1"/>
    <property type="molecule type" value="Genomic_DNA"/>
</dbReference>
<name>A0ABD6DC25_9EURY</name>
<evidence type="ECO:0000256" key="4">
    <source>
        <dbReference type="ARBA" id="ARBA00023002"/>
    </source>
</evidence>
<evidence type="ECO:0000256" key="2">
    <source>
        <dbReference type="ARBA" id="ARBA00022559"/>
    </source>
</evidence>
<sequence>MSDSQRWLSKRDFMRVAVAIGGTSALSACLERTETPDLPRGTDDPSSLPPRQHAWNQFLERDDHGNVKQPRHHVLLYVDYTGDTPTESERETVEAAFTSLERAYQRGSHGLLFTVGYSPYYFERAFDSGPGGVDLPTPEALAPFEDPTPDDPDAVVHLASDYAQVVLAAEEALKGNRETVNEVDVTDLGEVFAVRDRRTGFIGDGLPAENQDVQGIPDDEPVSEDAPLFMGFKSGFEKNQAPEERVTIQDGPFADGTTQHISRIRLHLDQWYDQDSRSQRVGKMFCPAHAEQDAVEGPGDNLGNDSQLGSCPAHTEEDARTSGMVGHAQKVARAEDGERPVILRRDFDTTDGDAAGVHFVSLQESIADFVDTKQAMNGTDVAENSAVGTRTNNGILQYLTVKRRGNYLIPPRQYRSLPVPNPPR</sequence>
<feature type="region of interest" description="Disordered" evidence="6">
    <location>
        <begin position="293"/>
        <end position="337"/>
    </location>
</feature>
<comment type="cofactor">
    <cofactor evidence="1">
        <name>heme b</name>
        <dbReference type="ChEBI" id="CHEBI:60344"/>
    </cofactor>
</comment>
<organism evidence="7 8">
    <name type="scientific">Halohasta litorea</name>
    <dbReference type="NCBI Taxonomy" id="869891"/>
    <lineage>
        <taxon>Archaea</taxon>
        <taxon>Methanobacteriati</taxon>
        <taxon>Methanobacteriota</taxon>
        <taxon>Stenosarchaea group</taxon>
        <taxon>Halobacteria</taxon>
        <taxon>Halobacteriales</taxon>
        <taxon>Haloferacaceae</taxon>
        <taxon>Halohasta</taxon>
    </lineage>
</organism>
<keyword evidence="8" id="KW-1185">Reference proteome</keyword>
<evidence type="ECO:0000313" key="8">
    <source>
        <dbReference type="Proteomes" id="UP001597052"/>
    </source>
</evidence>
<dbReference type="PROSITE" id="PS51257">
    <property type="entry name" value="PROKAR_LIPOPROTEIN"/>
    <property type="match status" value="1"/>
</dbReference>
<proteinExistence type="predicted"/>
<keyword evidence="3" id="KW-0479">Metal-binding</keyword>
<gene>
    <name evidence="7" type="ORF">ACFSBW_18550</name>
</gene>
<dbReference type="InterPro" id="IPR011008">
    <property type="entry name" value="Dimeric_a/b-barrel"/>
</dbReference>
<dbReference type="GO" id="GO:0004601">
    <property type="term" value="F:peroxidase activity"/>
    <property type="evidence" value="ECO:0007669"/>
    <property type="project" value="UniProtKB-KW"/>
</dbReference>
<evidence type="ECO:0000256" key="3">
    <source>
        <dbReference type="ARBA" id="ARBA00022723"/>
    </source>
</evidence>
<reference evidence="7 8" key="1">
    <citation type="journal article" date="2019" name="Int. J. Syst. Evol. Microbiol.">
        <title>The Global Catalogue of Microorganisms (GCM) 10K type strain sequencing project: providing services to taxonomists for standard genome sequencing and annotation.</title>
        <authorList>
            <consortium name="The Broad Institute Genomics Platform"/>
            <consortium name="The Broad Institute Genome Sequencing Center for Infectious Disease"/>
            <person name="Wu L."/>
            <person name="Ma J."/>
        </authorList>
    </citation>
    <scope>NUCLEOTIDE SEQUENCE [LARGE SCALE GENOMIC DNA]</scope>
    <source>
        <strain evidence="7 8">CGMCC 1.10593</strain>
    </source>
</reference>
<dbReference type="InterPro" id="IPR006314">
    <property type="entry name" value="Dyp_peroxidase"/>
</dbReference>
<dbReference type="Proteomes" id="UP001597052">
    <property type="component" value="Unassembled WGS sequence"/>
</dbReference>
<evidence type="ECO:0000256" key="1">
    <source>
        <dbReference type="ARBA" id="ARBA00001970"/>
    </source>
</evidence>
<protein>
    <submittedName>
        <fullName evidence="7">Dyp-type peroxidase domain-containing protein</fullName>
    </submittedName>
</protein>
<keyword evidence="2 7" id="KW-0575">Peroxidase</keyword>
<dbReference type="SUPFAM" id="SSF54909">
    <property type="entry name" value="Dimeric alpha+beta barrel"/>
    <property type="match status" value="1"/>
</dbReference>